<dbReference type="Gene3D" id="1.10.3210.10">
    <property type="entry name" value="Hypothetical protein af1432"/>
    <property type="match status" value="1"/>
</dbReference>
<organism evidence="1 2">
    <name type="scientific">Spartinivicinus marinus</name>
    <dbReference type="NCBI Taxonomy" id="2994442"/>
    <lineage>
        <taxon>Bacteria</taxon>
        <taxon>Pseudomonadati</taxon>
        <taxon>Pseudomonadota</taxon>
        <taxon>Gammaproteobacteria</taxon>
        <taxon>Oceanospirillales</taxon>
        <taxon>Zooshikellaceae</taxon>
        <taxon>Spartinivicinus</taxon>
    </lineage>
</organism>
<keyword evidence="2" id="KW-1185">Reference proteome</keyword>
<dbReference type="SUPFAM" id="SSF109604">
    <property type="entry name" value="HD-domain/PDEase-like"/>
    <property type="match status" value="1"/>
</dbReference>
<dbReference type="AlphaFoldDB" id="A0A853I4F4"/>
<comment type="caution">
    <text evidence="1">The sequence shown here is derived from an EMBL/GenBank/DDBJ whole genome shotgun (WGS) entry which is preliminary data.</text>
</comment>
<protein>
    <recommendedName>
        <fullName evidence="3">Metal-dependent HD superfamily phosphohydrolase</fullName>
    </recommendedName>
</protein>
<reference evidence="1 2" key="1">
    <citation type="submission" date="2020-07" db="EMBL/GenBank/DDBJ databases">
        <title>Endozoicomonas sp. nov., isolated from sediment.</title>
        <authorList>
            <person name="Gu T."/>
        </authorList>
    </citation>
    <scope>NUCLEOTIDE SEQUENCE [LARGE SCALE GENOMIC DNA]</scope>
    <source>
        <strain evidence="1 2">SM1973</strain>
    </source>
</reference>
<dbReference type="EMBL" id="JACCKB010000026">
    <property type="protein sequence ID" value="NYZ67539.1"/>
    <property type="molecule type" value="Genomic_DNA"/>
</dbReference>
<evidence type="ECO:0000313" key="1">
    <source>
        <dbReference type="EMBL" id="NYZ67539.1"/>
    </source>
</evidence>
<gene>
    <name evidence="1" type="ORF">H0A36_16090</name>
</gene>
<name>A0A853I4F4_9GAMM</name>
<proteinExistence type="predicted"/>
<evidence type="ECO:0008006" key="3">
    <source>
        <dbReference type="Google" id="ProtNLM"/>
    </source>
</evidence>
<sequence length="223" mass="26501">MLRRYLDPMMQRRFCQLWNRTVAGSSDQDAGEVFHRVYSYYNSDERYYHSTDHIQFCLKQFDLVSELLTAPDAVEMAIWFHDVIYERGACDNEIQSAQFFKDYVAEKLNPELADQIYNLILDTTHKHTPPTLDGQYLADIDLSSMALPWQEFLRDSTNVRAECSHLCDNEFYPKQLAFLESLLQRERFFFTDFFQQRFGDQAQDNLQRLIKQLNQQGFHSCKK</sequence>
<dbReference type="Proteomes" id="UP000569732">
    <property type="component" value="Unassembled WGS sequence"/>
</dbReference>
<evidence type="ECO:0000313" key="2">
    <source>
        <dbReference type="Proteomes" id="UP000569732"/>
    </source>
</evidence>
<accession>A0A853I4F4</accession>
<dbReference type="PANTHER" id="PTHR21174:SF0">
    <property type="entry name" value="HD PHOSPHOHYDROLASE FAMILY PROTEIN-RELATED"/>
    <property type="match status" value="1"/>
</dbReference>
<dbReference type="PANTHER" id="PTHR21174">
    <property type="match status" value="1"/>
</dbReference>
<dbReference type="RefSeq" id="WP_180569560.1">
    <property type="nucleotide sequence ID" value="NZ_JACCKB010000026.1"/>
</dbReference>
<dbReference type="PIRSF" id="PIRSF035170">
    <property type="entry name" value="HD_phosphohydro"/>
    <property type="match status" value="1"/>
</dbReference>
<dbReference type="InterPro" id="IPR009218">
    <property type="entry name" value="HD_phosphohydro"/>
</dbReference>